<proteinExistence type="predicted"/>
<evidence type="ECO:0000313" key="1">
    <source>
        <dbReference type="EMBL" id="GLL10091.1"/>
    </source>
</evidence>
<protein>
    <recommendedName>
        <fullName evidence="3">DUF1697 domain-containing protein</fullName>
    </recommendedName>
</protein>
<accession>A0A9W6NV30</accession>
<dbReference type="SUPFAM" id="SSF160379">
    <property type="entry name" value="SP0830-like"/>
    <property type="match status" value="1"/>
</dbReference>
<dbReference type="PANTHER" id="PTHR36439:SF1">
    <property type="entry name" value="DUF1697 DOMAIN-CONTAINING PROTEIN"/>
    <property type="match status" value="1"/>
</dbReference>
<comment type="caution">
    <text evidence="1">The sequence shown here is derived from an EMBL/GenBank/DDBJ whole genome shotgun (WGS) entry which is preliminary data.</text>
</comment>
<sequence>MSGYAVLLRGVNVGGNKKVAMAELREMLTGLGYTQVRTLLQSGNAVLAADEPAAVVAERVEEALAERYGTEIRVLALTRADLEAAADGHPLRDVADNGSRMLVLWLFGEPPPGAPSPAELDPDRIVVRGGLIYQWCPDGISNSPDVAAFVRKAWKVPTTGRNWNTLEKLIGAIPD</sequence>
<organism evidence="1 2">
    <name type="scientific">Pseudonocardia halophobica</name>
    <dbReference type="NCBI Taxonomy" id="29401"/>
    <lineage>
        <taxon>Bacteria</taxon>
        <taxon>Bacillati</taxon>
        <taxon>Actinomycetota</taxon>
        <taxon>Actinomycetes</taxon>
        <taxon>Pseudonocardiales</taxon>
        <taxon>Pseudonocardiaceae</taxon>
        <taxon>Pseudonocardia</taxon>
    </lineage>
</organism>
<gene>
    <name evidence="1" type="ORF">GCM10017577_12310</name>
</gene>
<dbReference type="PANTHER" id="PTHR36439">
    <property type="entry name" value="BLL4334 PROTEIN"/>
    <property type="match status" value="1"/>
</dbReference>
<reference evidence="1" key="2">
    <citation type="submission" date="2023-01" db="EMBL/GenBank/DDBJ databases">
        <authorList>
            <person name="Sun Q."/>
            <person name="Evtushenko L."/>
        </authorList>
    </citation>
    <scope>NUCLEOTIDE SEQUENCE</scope>
    <source>
        <strain evidence="1">VKM Ac-1069</strain>
    </source>
</reference>
<reference evidence="1" key="1">
    <citation type="journal article" date="2014" name="Int. J. Syst. Evol. Microbiol.">
        <title>Complete genome sequence of Corynebacterium casei LMG S-19264T (=DSM 44701T), isolated from a smear-ripened cheese.</title>
        <authorList>
            <consortium name="US DOE Joint Genome Institute (JGI-PGF)"/>
            <person name="Walter F."/>
            <person name="Albersmeier A."/>
            <person name="Kalinowski J."/>
            <person name="Ruckert C."/>
        </authorList>
    </citation>
    <scope>NUCLEOTIDE SEQUENCE</scope>
    <source>
        <strain evidence="1">VKM Ac-1069</strain>
    </source>
</reference>
<dbReference type="InterPro" id="IPR012545">
    <property type="entry name" value="DUF1697"/>
</dbReference>
<evidence type="ECO:0000313" key="2">
    <source>
        <dbReference type="Proteomes" id="UP001143463"/>
    </source>
</evidence>
<dbReference type="RefSeq" id="WP_037043298.1">
    <property type="nucleotide sequence ID" value="NZ_BAAAUZ010000011.1"/>
</dbReference>
<dbReference type="Proteomes" id="UP001143463">
    <property type="component" value="Unassembled WGS sequence"/>
</dbReference>
<name>A0A9W6NV30_9PSEU</name>
<keyword evidence="2" id="KW-1185">Reference proteome</keyword>
<dbReference type="Pfam" id="PF08002">
    <property type="entry name" value="DUF1697"/>
    <property type="match status" value="1"/>
</dbReference>
<dbReference type="EMBL" id="BSFQ01000003">
    <property type="protein sequence ID" value="GLL10091.1"/>
    <property type="molecule type" value="Genomic_DNA"/>
</dbReference>
<dbReference type="PIRSF" id="PIRSF008502">
    <property type="entry name" value="UCP008502"/>
    <property type="match status" value="1"/>
</dbReference>
<dbReference type="AlphaFoldDB" id="A0A9W6NV30"/>
<dbReference type="Gene3D" id="3.30.70.1280">
    <property type="entry name" value="SP0830-like domains"/>
    <property type="match status" value="1"/>
</dbReference>
<evidence type="ECO:0008006" key="3">
    <source>
        <dbReference type="Google" id="ProtNLM"/>
    </source>
</evidence>